<keyword evidence="2" id="KW-0227">DNA damage</keyword>
<feature type="compositionally biased region" description="Low complexity" evidence="3">
    <location>
        <begin position="537"/>
        <end position="558"/>
    </location>
</feature>
<dbReference type="FunFam" id="3.30.565.10:FF:000017">
    <property type="entry name" value="PMS1 homolog 1, mismatch repair system component"/>
    <property type="match status" value="1"/>
</dbReference>
<dbReference type="AlphaFoldDB" id="A0A163K871"/>
<dbReference type="InterPro" id="IPR013507">
    <property type="entry name" value="DNA_mismatch_S5_2-like"/>
</dbReference>
<accession>A0A163K871</accession>
<dbReference type="SMART" id="SM01340">
    <property type="entry name" value="DNA_mis_repair"/>
    <property type="match status" value="1"/>
</dbReference>
<comment type="similarity">
    <text evidence="1">Belongs to the DNA mismatch repair MutL/HexB family.</text>
</comment>
<protein>
    <recommendedName>
        <fullName evidence="4">DNA mismatch repair protein S5 domain-containing protein</fullName>
    </recommendedName>
</protein>
<keyword evidence="6" id="KW-1185">Reference proteome</keyword>
<dbReference type="Pfam" id="PF01119">
    <property type="entry name" value="DNA_mis_repair"/>
    <property type="match status" value="1"/>
</dbReference>
<dbReference type="SUPFAM" id="SSF54211">
    <property type="entry name" value="Ribosomal protein S5 domain 2-like"/>
    <property type="match status" value="1"/>
</dbReference>
<reference evidence="5" key="1">
    <citation type="submission" date="2016-04" db="EMBL/GenBank/DDBJ databases">
        <authorList>
            <person name="Evans L.H."/>
            <person name="Alamgir A."/>
            <person name="Owens N."/>
            <person name="Weber N.D."/>
            <person name="Virtaneva K."/>
            <person name="Barbian K."/>
            <person name="Babar A."/>
            <person name="Rosenke K."/>
        </authorList>
    </citation>
    <scope>NUCLEOTIDE SEQUENCE [LARGE SCALE GENOMIC DNA]</scope>
    <source>
        <strain evidence="5">CBS 101.48</strain>
    </source>
</reference>
<dbReference type="Gene3D" id="3.30.230.10">
    <property type="match status" value="1"/>
</dbReference>
<feature type="compositionally biased region" description="Pro residues" evidence="3">
    <location>
        <begin position="472"/>
        <end position="481"/>
    </location>
</feature>
<dbReference type="InterPro" id="IPR020568">
    <property type="entry name" value="Ribosomal_Su5_D2-typ_SF"/>
</dbReference>
<organism evidence="5">
    <name type="scientific">Absidia glauca</name>
    <name type="common">Pin mould</name>
    <dbReference type="NCBI Taxonomy" id="4829"/>
    <lineage>
        <taxon>Eukaryota</taxon>
        <taxon>Fungi</taxon>
        <taxon>Fungi incertae sedis</taxon>
        <taxon>Mucoromycota</taxon>
        <taxon>Mucoromycotina</taxon>
        <taxon>Mucoromycetes</taxon>
        <taxon>Mucorales</taxon>
        <taxon>Cunninghamellaceae</taxon>
        <taxon>Absidia</taxon>
    </lineage>
</organism>
<dbReference type="EMBL" id="LT554419">
    <property type="protein sequence ID" value="SAM05123.1"/>
    <property type="molecule type" value="Genomic_DNA"/>
</dbReference>
<dbReference type="GO" id="GO:0032389">
    <property type="term" value="C:MutLalpha complex"/>
    <property type="evidence" value="ECO:0007669"/>
    <property type="project" value="TreeGrafter"/>
</dbReference>
<dbReference type="InterPro" id="IPR014762">
    <property type="entry name" value="DNA_mismatch_repair_CS"/>
</dbReference>
<dbReference type="InterPro" id="IPR014721">
    <property type="entry name" value="Ribsml_uS5_D2-typ_fold_subgr"/>
</dbReference>
<dbReference type="GO" id="GO:0005524">
    <property type="term" value="F:ATP binding"/>
    <property type="evidence" value="ECO:0007669"/>
    <property type="project" value="InterPro"/>
</dbReference>
<proteinExistence type="inferred from homology"/>
<evidence type="ECO:0000313" key="5">
    <source>
        <dbReference type="EMBL" id="SAM05123.1"/>
    </source>
</evidence>
<dbReference type="STRING" id="4829.A0A163K871"/>
<dbReference type="InterPro" id="IPR002099">
    <property type="entry name" value="MutL/Mlh/PMS"/>
</dbReference>
<dbReference type="NCBIfam" id="TIGR00585">
    <property type="entry name" value="mutl"/>
    <property type="match status" value="1"/>
</dbReference>
<evidence type="ECO:0000313" key="6">
    <source>
        <dbReference type="Proteomes" id="UP000078561"/>
    </source>
</evidence>
<feature type="compositionally biased region" description="Low complexity" evidence="3">
    <location>
        <begin position="582"/>
        <end position="593"/>
    </location>
</feature>
<evidence type="ECO:0000256" key="2">
    <source>
        <dbReference type="ARBA" id="ARBA00022763"/>
    </source>
</evidence>
<evidence type="ECO:0000259" key="4">
    <source>
        <dbReference type="SMART" id="SM01340"/>
    </source>
</evidence>
<dbReference type="InParanoid" id="A0A163K871"/>
<dbReference type="PANTHER" id="PTHR10073">
    <property type="entry name" value="DNA MISMATCH REPAIR PROTEIN MLH, PMS, MUTL"/>
    <property type="match status" value="1"/>
</dbReference>
<evidence type="ECO:0000256" key="3">
    <source>
        <dbReference type="SAM" id="MobiDB-lite"/>
    </source>
</evidence>
<feature type="compositionally biased region" description="Polar residues" evidence="3">
    <location>
        <begin position="594"/>
        <end position="615"/>
    </location>
</feature>
<name>A0A163K871_ABSGL</name>
<dbReference type="GO" id="GO:0030983">
    <property type="term" value="F:mismatched DNA binding"/>
    <property type="evidence" value="ECO:0007669"/>
    <property type="project" value="InterPro"/>
</dbReference>
<dbReference type="GO" id="GO:0140664">
    <property type="term" value="F:ATP-dependent DNA damage sensor activity"/>
    <property type="evidence" value="ECO:0007669"/>
    <property type="project" value="InterPro"/>
</dbReference>
<dbReference type="OrthoDB" id="10263226at2759"/>
<dbReference type="GO" id="GO:0016887">
    <property type="term" value="F:ATP hydrolysis activity"/>
    <property type="evidence" value="ECO:0007669"/>
    <property type="project" value="InterPro"/>
</dbReference>
<dbReference type="PROSITE" id="PS00058">
    <property type="entry name" value="DNA_MISMATCH_REPAIR_1"/>
    <property type="match status" value="1"/>
</dbReference>
<dbReference type="InterPro" id="IPR036890">
    <property type="entry name" value="HATPase_C_sf"/>
</dbReference>
<dbReference type="InterPro" id="IPR038973">
    <property type="entry name" value="MutL/Mlh/Pms-like"/>
</dbReference>
<feature type="region of interest" description="Disordered" evidence="3">
    <location>
        <begin position="463"/>
        <end position="615"/>
    </location>
</feature>
<dbReference type="GO" id="GO:0006298">
    <property type="term" value="P:mismatch repair"/>
    <property type="evidence" value="ECO:0007669"/>
    <property type="project" value="InterPro"/>
</dbReference>
<dbReference type="SUPFAM" id="SSF55874">
    <property type="entry name" value="ATPase domain of HSP90 chaperone/DNA topoisomerase II/histidine kinase"/>
    <property type="match status" value="1"/>
</dbReference>
<feature type="domain" description="DNA mismatch repair protein S5" evidence="4">
    <location>
        <begin position="223"/>
        <end position="365"/>
    </location>
</feature>
<evidence type="ECO:0000256" key="1">
    <source>
        <dbReference type="ARBA" id="ARBA00006082"/>
    </source>
</evidence>
<dbReference type="PANTHER" id="PTHR10073:SF54">
    <property type="entry name" value="PMS1 PROTEIN HOMOLOG 1"/>
    <property type="match status" value="1"/>
</dbReference>
<sequence length="921" mass="102763">MPPIKALDKSTIRSIHSGQVITTIDAIVKELLEQVNLKHHSTSVDIKLLDDGLLKIEVRDNGCGIGLTDRCNMAKQHYTSKLASFADLESMATYGFRGEALSAMCEVSGEVFITTRTKQDTVAICYKLDRNGGILSETPSGSIPHTGTLVSIYQPFIHLPVRRQVAMKTKANSAKRIQELAIKYGLSHPFVRLTLHQLANTVGKTKSPPVWIKPSTKNLTDGVRLIYGTTLAAMVEESSRKEQSNKQLDDDTPHTPIQLHCLLPSKSSDPSQVFKGERVFIYVDKRPINYVKSELKDLVTMVRKRYKQTLGLEDDGKKLPFMYIDIKTGFGDYDVNIEPDKSVVMLHGKSRILDLMQELLDQTFSHTIQQVPSITPLSPDVQLAASHDHPTTSSIDSHQIDELEDESGDLFMTPQPRHTSPPLLTDWLDQQETSHKEPLSTDLAKEIGGQQQPRRVSLDWQVDDESHYGEASPPPAPPPATPSTNPLSSWLTQFRRPSASMKRQSNEDSFIPTTLTPTKRSRTQIPLSFTSRPLPPSMRTNTSTRSHNSDSSITSDSPPMSPSVSALYTPFDTTLPPTADRSSSPPKSPSSLSIQDRPNRTQQQDLTPDSPIHNATTSTAINKQHISAPIFNRPLGSASSKGLLYSTNHKDTTIDSDLLSSFNDVIPVNSSTLLGDIKQSYTQYRHRHSRLYRKSVADYCKQASSYQAYALQKQPSSMLLEKKLKGGLMLFSKGAYTDLGWLMDSVGAVDIELLRQRYKFNQLMEGYELNSGKDLASPSQIVIRNDNPLYGVIISLEKQDEYIADDHNSDEHTYSSVIDKRITANGFRMRWRKDSYSHDLIVQFTAIADLNGYGPADCVELLETIGHTSSKTMPRPKKVVDYFAKKVKNIADTSCEHTVLDMLASLHQDTQDKPIAVHYLM</sequence>
<dbReference type="Gene3D" id="3.30.565.10">
    <property type="entry name" value="Histidine kinase-like ATPase, C-terminal domain"/>
    <property type="match status" value="1"/>
</dbReference>
<dbReference type="Proteomes" id="UP000078561">
    <property type="component" value="Unassembled WGS sequence"/>
</dbReference>
<gene>
    <name evidence="5" type="primary">ABSGL_10989.1 scaffold 12038</name>
</gene>
<feature type="compositionally biased region" description="Polar residues" evidence="3">
    <location>
        <begin position="501"/>
        <end position="531"/>
    </location>
</feature>